<dbReference type="Proteomes" id="UP000012960">
    <property type="component" value="Unplaced"/>
</dbReference>
<reference evidence="3" key="2">
    <citation type="submission" date="2021-05" db="UniProtKB">
        <authorList>
            <consortium name="EnsemblPlants"/>
        </authorList>
    </citation>
    <scope>IDENTIFICATION</scope>
    <source>
        <strain evidence="3">subsp. malaccensis</strain>
    </source>
</reference>
<evidence type="ECO:0000313" key="3">
    <source>
        <dbReference type="EnsemblPlants" id="Ma08_p25300.1"/>
    </source>
</evidence>
<dbReference type="Gramene" id="Ma08_t25300.1">
    <property type="protein sequence ID" value="Ma08_p25300.1"/>
    <property type="gene ID" value="Ma08_g25300"/>
</dbReference>
<sequence>MSISVVSPSFRRQKEGRVSPHHPSRRFQRSSVPQSNCSVYVLLKAKAFGKRSIL</sequence>
<dbReference type="InParanoid" id="A0A804KAK7"/>
<keyword evidence="4" id="KW-1185">Reference proteome</keyword>
<organism evidence="3 4">
    <name type="scientific">Musa acuminata subsp. malaccensis</name>
    <name type="common">Wild banana</name>
    <name type="synonym">Musa malaccensis</name>
    <dbReference type="NCBI Taxonomy" id="214687"/>
    <lineage>
        <taxon>Eukaryota</taxon>
        <taxon>Viridiplantae</taxon>
        <taxon>Streptophyta</taxon>
        <taxon>Embryophyta</taxon>
        <taxon>Tracheophyta</taxon>
        <taxon>Spermatophyta</taxon>
        <taxon>Magnoliopsida</taxon>
        <taxon>Liliopsida</taxon>
        <taxon>Zingiberales</taxon>
        <taxon>Musaceae</taxon>
        <taxon>Musa</taxon>
    </lineage>
</organism>
<proteinExistence type="predicted"/>
<accession>A0A804KAK7</accession>
<evidence type="ECO:0000313" key="4">
    <source>
        <dbReference type="Proteomes" id="UP000012960"/>
    </source>
</evidence>
<feature type="region of interest" description="Disordered" evidence="1">
    <location>
        <begin position="1"/>
        <end position="32"/>
    </location>
</feature>
<reference evidence="2" key="1">
    <citation type="submission" date="2021-03" db="EMBL/GenBank/DDBJ databases">
        <authorList>
            <consortium name="Genoscope - CEA"/>
            <person name="William W."/>
        </authorList>
    </citation>
    <scope>NUCLEOTIDE SEQUENCE</scope>
    <source>
        <strain evidence="2">Doubled-haploid Pahang</strain>
    </source>
</reference>
<feature type="compositionally biased region" description="Basic residues" evidence="1">
    <location>
        <begin position="19"/>
        <end position="28"/>
    </location>
</feature>
<dbReference type="EnsemblPlants" id="Ma08_t25300.1">
    <property type="protein sequence ID" value="Ma08_p25300.1"/>
    <property type="gene ID" value="Ma08_g25300"/>
</dbReference>
<evidence type="ECO:0000256" key="1">
    <source>
        <dbReference type="SAM" id="MobiDB-lite"/>
    </source>
</evidence>
<dbReference type="EMBL" id="HG996472">
    <property type="protein sequence ID" value="CAG1832695.1"/>
    <property type="molecule type" value="Genomic_DNA"/>
</dbReference>
<dbReference type="AlphaFoldDB" id="A0A804KAK7"/>
<protein>
    <submittedName>
        <fullName evidence="2">(wild Malaysian banana) hypothetical protein</fullName>
    </submittedName>
</protein>
<evidence type="ECO:0000313" key="2">
    <source>
        <dbReference type="EMBL" id="CAG1832695.1"/>
    </source>
</evidence>
<name>A0A804KAK7_MUSAM</name>
<gene>
    <name evidence="2" type="ORF">GSMUA_86150.1</name>
</gene>